<feature type="non-terminal residue" evidence="1">
    <location>
        <position position="99"/>
    </location>
</feature>
<evidence type="ECO:0000313" key="2">
    <source>
        <dbReference type="Proteomes" id="UP001233999"/>
    </source>
</evidence>
<feature type="non-terminal residue" evidence="1">
    <location>
        <position position="1"/>
    </location>
</feature>
<dbReference type="AlphaFoldDB" id="A0AAD8EL80"/>
<name>A0AAD8EL80_DIPPU</name>
<keyword evidence="2" id="KW-1185">Reference proteome</keyword>
<comment type="caution">
    <text evidence="1">The sequence shown here is derived from an EMBL/GenBank/DDBJ whole genome shotgun (WGS) entry which is preliminary data.</text>
</comment>
<sequence length="99" mass="11216">NTSVSSMKGRCYEKLNIAVKEYGYIPSERPISRLVNTGIPLIEEISILRIVHVNSSPCAERQQQSDRLENVTQTISRLLQGYDIRLRPNFGDEHGNTVT</sequence>
<dbReference type="Proteomes" id="UP001233999">
    <property type="component" value="Unassembled WGS sequence"/>
</dbReference>
<gene>
    <name evidence="1" type="ORF">L9F63_014178</name>
</gene>
<accession>A0AAD8EL80</accession>
<evidence type="ECO:0000313" key="1">
    <source>
        <dbReference type="EMBL" id="KAJ9594388.1"/>
    </source>
</evidence>
<reference evidence="1" key="2">
    <citation type="submission" date="2023-05" db="EMBL/GenBank/DDBJ databases">
        <authorList>
            <person name="Fouks B."/>
        </authorList>
    </citation>
    <scope>NUCLEOTIDE SEQUENCE</scope>
    <source>
        <strain evidence="1">Stay&amp;Tobe</strain>
        <tissue evidence="1">Testes</tissue>
    </source>
</reference>
<protein>
    <submittedName>
        <fullName evidence="1">Uncharacterized protein</fullName>
    </submittedName>
</protein>
<proteinExistence type="predicted"/>
<organism evidence="1 2">
    <name type="scientific">Diploptera punctata</name>
    <name type="common">Pacific beetle cockroach</name>
    <dbReference type="NCBI Taxonomy" id="6984"/>
    <lineage>
        <taxon>Eukaryota</taxon>
        <taxon>Metazoa</taxon>
        <taxon>Ecdysozoa</taxon>
        <taxon>Arthropoda</taxon>
        <taxon>Hexapoda</taxon>
        <taxon>Insecta</taxon>
        <taxon>Pterygota</taxon>
        <taxon>Neoptera</taxon>
        <taxon>Polyneoptera</taxon>
        <taxon>Dictyoptera</taxon>
        <taxon>Blattodea</taxon>
        <taxon>Blaberoidea</taxon>
        <taxon>Blaberidae</taxon>
        <taxon>Diplopterinae</taxon>
        <taxon>Diploptera</taxon>
    </lineage>
</organism>
<dbReference type="EMBL" id="JASPKZ010003048">
    <property type="protein sequence ID" value="KAJ9594388.1"/>
    <property type="molecule type" value="Genomic_DNA"/>
</dbReference>
<reference evidence="1" key="1">
    <citation type="journal article" date="2023" name="IScience">
        <title>Live-bearing cockroach genome reveals convergent evolutionary mechanisms linked to viviparity in insects and beyond.</title>
        <authorList>
            <person name="Fouks B."/>
            <person name="Harrison M.C."/>
            <person name="Mikhailova A.A."/>
            <person name="Marchal E."/>
            <person name="English S."/>
            <person name="Carruthers M."/>
            <person name="Jennings E.C."/>
            <person name="Chiamaka E.L."/>
            <person name="Frigard R.A."/>
            <person name="Pippel M."/>
            <person name="Attardo G.M."/>
            <person name="Benoit J.B."/>
            <person name="Bornberg-Bauer E."/>
            <person name="Tobe S.S."/>
        </authorList>
    </citation>
    <scope>NUCLEOTIDE SEQUENCE</scope>
    <source>
        <strain evidence="1">Stay&amp;Tobe</strain>
    </source>
</reference>